<dbReference type="OrthoDB" id="1844152at2759"/>
<name>W7A4G4_COCMI</name>
<dbReference type="PANTHER" id="PTHR46206:SF7">
    <property type="entry name" value="P450, PUTATIVE (EUROFUNG)-RELATED"/>
    <property type="match status" value="1"/>
</dbReference>
<keyword evidence="3" id="KW-0479">Metal-binding</keyword>
<evidence type="ECO:0000313" key="7">
    <source>
        <dbReference type="Proteomes" id="UP000054032"/>
    </source>
</evidence>
<dbReference type="InterPro" id="IPR036396">
    <property type="entry name" value="Cyt_P450_sf"/>
</dbReference>
<dbReference type="PANTHER" id="PTHR46206">
    <property type="entry name" value="CYTOCHROME P450"/>
    <property type="match status" value="1"/>
</dbReference>
<dbReference type="Proteomes" id="UP000054032">
    <property type="component" value="Unassembled WGS sequence"/>
</dbReference>
<dbReference type="eggNOG" id="KOG0157">
    <property type="taxonomic scope" value="Eukaryota"/>
</dbReference>
<dbReference type="GO" id="GO:0020037">
    <property type="term" value="F:heme binding"/>
    <property type="evidence" value="ECO:0007669"/>
    <property type="project" value="InterPro"/>
</dbReference>
<dbReference type="GO" id="GO:0005506">
    <property type="term" value="F:iron ion binding"/>
    <property type="evidence" value="ECO:0007669"/>
    <property type="project" value="InterPro"/>
</dbReference>
<dbReference type="KEGG" id="bor:COCMIDRAFT_21423"/>
<organism evidence="6 7">
    <name type="scientific">Bipolaris oryzae ATCC 44560</name>
    <dbReference type="NCBI Taxonomy" id="930090"/>
    <lineage>
        <taxon>Eukaryota</taxon>
        <taxon>Fungi</taxon>
        <taxon>Dikarya</taxon>
        <taxon>Ascomycota</taxon>
        <taxon>Pezizomycotina</taxon>
        <taxon>Dothideomycetes</taxon>
        <taxon>Pleosporomycetidae</taxon>
        <taxon>Pleosporales</taxon>
        <taxon>Pleosporineae</taxon>
        <taxon>Pleosporaceae</taxon>
        <taxon>Bipolaris</taxon>
    </lineage>
</organism>
<proteinExistence type="inferred from homology"/>
<evidence type="ECO:0000256" key="3">
    <source>
        <dbReference type="ARBA" id="ARBA00022723"/>
    </source>
</evidence>
<dbReference type="GO" id="GO:0004497">
    <property type="term" value="F:monooxygenase activity"/>
    <property type="evidence" value="ECO:0007669"/>
    <property type="project" value="InterPro"/>
</dbReference>
<dbReference type="SUPFAM" id="SSF48264">
    <property type="entry name" value="Cytochrome P450"/>
    <property type="match status" value="1"/>
</dbReference>
<comment type="cofactor">
    <cofactor evidence="1">
        <name>heme</name>
        <dbReference type="ChEBI" id="CHEBI:30413"/>
    </cofactor>
</comment>
<keyword evidence="7" id="KW-1185">Reference proteome</keyword>
<dbReference type="AlphaFoldDB" id="W7A4G4"/>
<dbReference type="HOGENOM" id="CLU_1594233_0_0_1"/>
<reference evidence="6 7" key="1">
    <citation type="journal article" date="2013" name="PLoS Genet.">
        <title>Comparative genome structure, secondary metabolite, and effector coding capacity across Cochliobolus pathogens.</title>
        <authorList>
            <person name="Condon B.J."/>
            <person name="Leng Y."/>
            <person name="Wu D."/>
            <person name="Bushley K.E."/>
            <person name="Ohm R.A."/>
            <person name="Otillar R."/>
            <person name="Martin J."/>
            <person name="Schackwitz W."/>
            <person name="Grimwood J."/>
            <person name="MohdZainudin N."/>
            <person name="Xue C."/>
            <person name="Wang R."/>
            <person name="Manning V.A."/>
            <person name="Dhillon B."/>
            <person name="Tu Z.J."/>
            <person name="Steffenson B.J."/>
            <person name="Salamov A."/>
            <person name="Sun H."/>
            <person name="Lowry S."/>
            <person name="LaButti K."/>
            <person name="Han J."/>
            <person name="Copeland A."/>
            <person name="Lindquist E."/>
            <person name="Barry K."/>
            <person name="Schmutz J."/>
            <person name="Baker S.E."/>
            <person name="Ciuffetti L.M."/>
            <person name="Grigoriev I.V."/>
            <person name="Zhong S."/>
            <person name="Turgeon B.G."/>
        </authorList>
    </citation>
    <scope>NUCLEOTIDE SEQUENCE [LARGE SCALE GENOMIC DNA]</scope>
    <source>
        <strain evidence="6 7">ATCC 44560</strain>
    </source>
</reference>
<dbReference type="RefSeq" id="XP_007682319.1">
    <property type="nucleotide sequence ID" value="XM_007684129.1"/>
</dbReference>
<keyword evidence="5" id="KW-0408">Iron</keyword>
<gene>
    <name evidence="6" type="ORF">COCMIDRAFT_21423</name>
</gene>
<evidence type="ECO:0000313" key="6">
    <source>
        <dbReference type="EMBL" id="EUC51026.1"/>
    </source>
</evidence>
<evidence type="ECO:0000256" key="1">
    <source>
        <dbReference type="ARBA" id="ARBA00001971"/>
    </source>
</evidence>
<dbReference type="GO" id="GO:0016705">
    <property type="term" value="F:oxidoreductase activity, acting on paired donors, with incorporation or reduction of molecular oxygen"/>
    <property type="evidence" value="ECO:0007669"/>
    <property type="project" value="InterPro"/>
</dbReference>
<dbReference type="Gene3D" id="1.10.630.10">
    <property type="entry name" value="Cytochrome P450"/>
    <property type="match status" value="1"/>
</dbReference>
<comment type="similarity">
    <text evidence="2">Belongs to the cytochrome P450 family.</text>
</comment>
<evidence type="ECO:0000256" key="4">
    <source>
        <dbReference type="ARBA" id="ARBA00023002"/>
    </source>
</evidence>
<dbReference type="GeneID" id="19120061"/>
<evidence type="ECO:0000256" key="5">
    <source>
        <dbReference type="ARBA" id="ARBA00023004"/>
    </source>
</evidence>
<dbReference type="EMBL" id="KI963919">
    <property type="protein sequence ID" value="EUC51026.1"/>
    <property type="molecule type" value="Genomic_DNA"/>
</dbReference>
<sequence length="167" mass="18691">MNEQGISHHRHPCKPPLIGIDNACLDPGSPTLINSVEANLTSALPRLNPFTCKDVDDRLREIMPPCKDWTEINIFDKLIFLVAKVSGRVFVGLEVSQTPEYIDTAVNYTLQFMHAVHVVKTIRPWLKPSLGPRTPEIQKLLGLAKLAEKLLGPIIEEKIHRRANDSG</sequence>
<protein>
    <submittedName>
        <fullName evidence="6">Uncharacterized protein</fullName>
    </submittedName>
</protein>
<evidence type="ECO:0000256" key="2">
    <source>
        <dbReference type="ARBA" id="ARBA00010617"/>
    </source>
</evidence>
<accession>W7A4G4</accession>
<keyword evidence="4" id="KW-0560">Oxidoreductase</keyword>